<dbReference type="STRING" id="631362.Thi970DRAFT_02226"/>
<reference evidence="1 2" key="2">
    <citation type="submission" date="2011-11" db="EMBL/GenBank/DDBJ databases">
        <authorList>
            <consortium name="US DOE Joint Genome Institute"/>
            <person name="Lucas S."/>
            <person name="Han J."/>
            <person name="Lapidus A."/>
            <person name="Cheng J.-F."/>
            <person name="Goodwin L."/>
            <person name="Pitluck S."/>
            <person name="Peters L."/>
            <person name="Ovchinnikova G."/>
            <person name="Zhang X."/>
            <person name="Detter J.C."/>
            <person name="Han C."/>
            <person name="Tapia R."/>
            <person name="Land M."/>
            <person name="Hauser L."/>
            <person name="Kyrpides N."/>
            <person name="Ivanova N."/>
            <person name="Pagani I."/>
            <person name="Vogl K."/>
            <person name="Liu Z."/>
            <person name="Overmann J."/>
            <person name="Frigaard N.-U."/>
            <person name="Bryant D."/>
            <person name="Woyke T."/>
        </authorList>
    </citation>
    <scope>NUCLEOTIDE SEQUENCE [LARGE SCALE GENOMIC DNA]</scope>
    <source>
        <strain evidence="1 2">970</strain>
    </source>
</reference>
<dbReference type="RefSeq" id="WP_009148573.1">
    <property type="nucleotide sequence ID" value="NZ_CP121471.1"/>
</dbReference>
<name>H8YZ62_9GAMM</name>
<protein>
    <submittedName>
        <fullName evidence="1">Uncharacterized protein</fullName>
    </submittedName>
</protein>
<dbReference type="Proteomes" id="UP000002964">
    <property type="component" value="Unassembled WGS sequence"/>
</dbReference>
<dbReference type="AlphaFoldDB" id="H8YZ62"/>
<keyword evidence="2" id="KW-1185">Reference proteome</keyword>
<gene>
    <name evidence="1" type="ORF">Thi970DRAFT_02226</name>
</gene>
<sequence length="77" mass="8512">MNAIEFQTIAHDGMLEIPMQYRHALDGKSVRVLLVDSQSGADEGSESLFARLRRVRVQGPSDLSVNHESYVNGEPDA</sequence>
<evidence type="ECO:0000313" key="2">
    <source>
        <dbReference type="Proteomes" id="UP000002964"/>
    </source>
</evidence>
<organism evidence="1 2">
    <name type="scientific">Thiorhodovibrio frisius</name>
    <dbReference type="NCBI Taxonomy" id="631362"/>
    <lineage>
        <taxon>Bacteria</taxon>
        <taxon>Pseudomonadati</taxon>
        <taxon>Pseudomonadota</taxon>
        <taxon>Gammaproteobacteria</taxon>
        <taxon>Chromatiales</taxon>
        <taxon>Chromatiaceae</taxon>
        <taxon>Thiorhodovibrio</taxon>
    </lineage>
</organism>
<proteinExistence type="predicted"/>
<dbReference type="EMBL" id="JH603169">
    <property type="protein sequence ID" value="EIC21989.1"/>
    <property type="molecule type" value="Genomic_DNA"/>
</dbReference>
<accession>H8YZ62</accession>
<dbReference type="OrthoDB" id="5772393at2"/>
<dbReference type="HOGENOM" id="CLU_2636944_0_0_6"/>
<evidence type="ECO:0000313" key="1">
    <source>
        <dbReference type="EMBL" id="EIC21989.1"/>
    </source>
</evidence>
<reference evidence="2" key="1">
    <citation type="submission" date="2011-06" db="EMBL/GenBank/DDBJ databases">
        <authorList>
            <consortium name="US DOE Joint Genome Institute (JGI-PGF)"/>
            <person name="Lucas S."/>
            <person name="Han J."/>
            <person name="Lapidus A."/>
            <person name="Cheng J.-F."/>
            <person name="Goodwin L."/>
            <person name="Pitluck S."/>
            <person name="Peters L."/>
            <person name="Land M.L."/>
            <person name="Hauser L."/>
            <person name="Vogl K."/>
            <person name="Liu Z."/>
            <person name="Overmann J."/>
            <person name="Frigaard N.-U."/>
            <person name="Bryant D.A."/>
            <person name="Woyke T.J."/>
        </authorList>
    </citation>
    <scope>NUCLEOTIDE SEQUENCE [LARGE SCALE GENOMIC DNA]</scope>
    <source>
        <strain evidence="2">970</strain>
    </source>
</reference>